<organism evidence="2 3">
    <name type="scientific">Hibiscus syriacus</name>
    <name type="common">Rose of Sharon</name>
    <dbReference type="NCBI Taxonomy" id="106335"/>
    <lineage>
        <taxon>Eukaryota</taxon>
        <taxon>Viridiplantae</taxon>
        <taxon>Streptophyta</taxon>
        <taxon>Embryophyta</taxon>
        <taxon>Tracheophyta</taxon>
        <taxon>Spermatophyta</taxon>
        <taxon>Magnoliopsida</taxon>
        <taxon>eudicotyledons</taxon>
        <taxon>Gunneridae</taxon>
        <taxon>Pentapetalae</taxon>
        <taxon>rosids</taxon>
        <taxon>malvids</taxon>
        <taxon>Malvales</taxon>
        <taxon>Malvaceae</taxon>
        <taxon>Malvoideae</taxon>
        <taxon>Hibiscus</taxon>
    </lineage>
</organism>
<keyword evidence="2" id="KW-0808">Transferase</keyword>
<sequence length="324" mass="37874">MGFEEKATKLQDDERKACETKTICLHAFMDLTYVAPVVFLYLLKECYVHGFGHLIVSSFHRFLKTEEAAGDYLEAKSLAAQLFLDIVEGSIDHDEMIAVKILEVFDVRFTDIEKVASQSKAKNDRRFHSVKTFVEQYIFGLIESHSYTAAVNLLEHFSINQSGQSFLLKMIENKEFRAAEKWATFMGQPMVSILVQEYVVRNKLKFAYLIVKNNLQQEFPDVHHKYKRFIWPWKLDTLRRLMNCVIVTPLKVFQKHKLEYAALDAAVLIQIFYHVRDHSHTANALDRHDKIEWKSHIVSHMDNPKKSKRESSLRNKPEVENHEP</sequence>
<dbReference type="Proteomes" id="UP000436088">
    <property type="component" value="Unassembled WGS sequence"/>
</dbReference>
<evidence type="ECO:0000256" key="1">
    <source>
        <dbReference type="SAM" id="MobiDB-lite"/>
    </source>
</evidence>
<evidence type="ECO:0000313" key="2">
    <source>
        <dbReference type="EMBL" id="KAE8679273.1"/>
    </source>
</evidence>
<comment type="caution">
    <text evidence="2">The sequence shown here is derived from an EMBL/GenBank/DDBJ whole genome shotgun (WGS) entry which is preliminary data.</text>
</comment>
<protein>
    <submittedName>
        <fullName evidence="2">Polynucleotidyl transferase isoform 3</fullName>
    </submittedName>
</protein>
<dbReference type="PANTHER" id="PTHR47765:SF2">
    <property type="entry name" value="EXONUCLEASE MUT-7 HOMOLOG"/>
    <property type="match status" value="1"/>
</dbReference>
<dbReference type="GO" id="GO:0016740">
    <property type="term" value="F:transferase activity"/>
    <property type="evidence" value="ECO:0007669"/>
    <property type="project" value="UniProtKB-KW"/>
</dbReference>
<gene>
    <name evidence="2" type="ORF">F3Y22_tig00111402pilonHSYRG01116</name>
</gene>
<reference evidence="2" key="1">
    <citation type="submission" date="2019-09" db="EMBL/GenBank/DDBJ databases">
        <title>Draft genome information of white flower Hibiscus syriacus.</title>
        <authorList>
            <person name="Kim Y.-M."/>
        </authorList>
    </citation>
    <scope>NUCLEOTIDE SEQUENCE [LARGE SCALE GENOMIC DNA]</scope>
    <source>
        <strain evidence="2">YM2019G1</strain>
    </source>
</reference>
<accession>A0A6A2XUF3</accession>
<proteinExistence type="predicted"/>
<dbReference type="AlphaFoldDB" id="A0A6A2XUF3"/>
<feature type="compositionally biased region" description="Basic and acidic residues" evidence="1">
    <location>
        <begin position="302"/>
        <end position="324"/>
    </location>
</feature>
<dbReference type="EMBL" id="VEPZ02001331">
    <property type="protein sequence ID" value="KAE8679273.1"/>
    <property type="molecule type" value="Genomic_DNA"/>
</dbReference>
<evidence type="ECO:0000313" key="3">
    <source>
        <dbReference type="Proteomes" id="UP000436088"/>
    </source>
</evidence>
<dbReference type="PANTHER" id="PTHR47765">
    <property type="entry name" value="3'-5' EXONUCLEASE DOMAIN-CONTAINING PROTEIN"/>
    <property type="match status" value="1"/>
</dbReference>
<feature type="region of interest" description="Disordered" evidence="1">
    <location>
        <begin position="301"/>
        <end position="324"/>
    </location>
</feature>
<dbReference type="InterPro" id="IPR052408">
    <property type="entry name" value="Exonuclease_MUT-7-like"/>
</dbReference>
<name>A0A6A2XUF3_HIBSY</name>
<keyword evidence="3" id="KW-1185">Reference proteome</keyword>